<gene>
    <name evidence="2" type="ORF">ET33_31845</name>
</gene>
<organism evidence="2 3">
    <name type="scientific">Paenibacillus tyrfis</name>
    <dbReference type="NCBI Taxonomy" id="1501230"/>
    <lineage>
        <taxon>Bacteria</taxon>
        <taxon>Bacillati</taxon>
        <taxon>Bacillota</taxon>
        <taxon>Bacilli</taxon>
        <taxon>Bacillales</taxon>
        <taxon>Paenibacillaceae</taxon>
        <taxon>Paenibacillus</taxon>
    </lineage>
</organism>
<dbReference type="AlphaFoldDB" id="A0A081P6X7"/>
<dbReference type="EMBL" id="JNVM01000006">
    <property type="protein sequence ID" value="KEQ26450.1"/>
    <property type="molecule type" value="Genomic_DNA"/>
</dbReference>
<dbReference type="RefSeq" id="WP_036679010.1">
    <property type="nucleotide sequence ID" value="NZ_JNVM01000006.1"/>
</dbReference>
<keyword evidence="3" id="KW-1185">Reference proteome</keyword>
<name>A0A081P6X7_9BACL</name>
<proteinExistence type="predicted"/>
<reference evidence="2 3" key="1">
    <citation type="submission" date="2014-06" db="EMBL/GenBank/DDBJ databases">
        <title>Draft genome sequence of Paenibacillus sp. MSt1.</title>
        <authorList>
            <person name="Aw Y.K."/>
            <person name="Ong K.S."/>
            <person name="Gan H.M."/>
            <person name="Lee S.M."/>
        </authorList>
    </citation>
    <scope>NUCLEOTIDE SEQUENCE [LARGE SCALE GENOMIC DNA]</scope>
    <source>
        <strain evidence="2 3">MSt1</strain>
    </source>
</reference>
<evidence type="ECO:0000256" key="1">
    <source>
        <dbReference type="SAM" id="Coils"/>
    </source>
</evidence>
<dbReference type="eggNOG" id="ENOG50307AD">
    <property type="taxonomic scope" value="Bacteria"/>
</dbReference>
<evidence type="ECO:0000313" key="3">
    <source>
        <dbReference type="Proteomes" id="UP000028123"/>
    </source>
</evidence>
<evidence type="ECO:0000313" key="2">
    <source>
        <dbReference type="EMBL" id="KEQ26450.1"/>
    </source>
</evidence>
<dbReference type="Proteomes" id="UP000028123">
    <property type="component" value="Unassembled WGS sequence"/>
</dbReference>
<dbReference type="OrthoDB" id="2628080at2"/>
<comment type="caution">
    <text evidence="2">The sequence shown here is derived from an EMBL/GenBank/DDBJ whole genome shotgun (WGS) entry which is preliminary data.</text>
</comment>
<accession>A0A081P6X7</accession>
<sequence length="70" mass="8030">MKSIEERLNEYKERAGSVSRESGEAAQAFALELIGEIERLAGENKRLRKAFAQSADRRYESTKLRDALRE</sequence>
<feature type="coiled-coil region" evidence="1">
    <location>
        <begin position="1"/>
        <end position="50"/>
    </location>
</feature>
<protein>
    <submittedName>
        <fullName evidence="2">Uncharacterized protein</fullName>
    </submittedName>
</protein>
<keyword evidence="1" id="KW-0175">Coiled coil</keyword>